<feature type="domain" description="Retrotransposon gag" evidence="2">
    <location>
        <begin position="107"/>
        <end position="171"/>
    </location>
</feature>
<keyword evidence="3" id="KW-0645">Protease</keyword>
<protein>
    <submittedName>
        <fullName evidence="3">Gag-protease polyprotein</fullName>
    </submittedName>
</protein>
<name>A0A5D3DYQ7_CUCMM</name>
<dbReference type="EMBL" id="SSTD01002102">
    <property type="protein sequence ID" value="TYK28509.1"/>
    <property type="molecule type" value="Genomic_DNA"/>
</dbReference>
<dbReference type="GO" id="GO:0006508">
    <property type="term" value="P:proteolysis"/>
    <property type="evidence" value="ECO:0007669"/>
    <property type="project" value="UniProtKB-KW"/>
</dbReference>
<dbReference type="Proteomes" id="UP000321947">
    <property type="component" value="Unassembled WGS sequence"/>
</dbReference>
<dbReference type="InterPro" id="IPR005162">
    <property type="entry name" value="Retrotrans_gag_dom"/>
</dbReference>
<feature type="compositionally biased region" description="Basic residues" evidence="1">
    <location>
        <begin position="1"/>
        <end position="16"/>
    </location>
</feature>
<comment type="caution">
    <text evidence="3">The sequence shown here is derived from an EMBL/GenBank/DDBJ whole genome shotgun (WGS) entry which is preliminary data.</text>
</comment>
<evidence type="ECO:0000259" key="2">
    <source>
        <dbReference type="Pfam" id="PF03732"/>
    </source>
</evidence>
<gene>
    <name evidence="3" type="ORF">E5676_scaffold629G001450</name>
</gene>
<dbReference type="AlphaFoldDB" id="A0A5D3DYQ7"/>
<dbReference type="GO" id="GO:0008233">
    <property type="term" value="F:peptidase activity"/>
    <property type="evidence" value="ECO:0007669"/>
    <property type="project" value="UniProtKB-KW"/>
</dbReference>
<accession>A0A5D3DYQ7</accession>
<evidence type="ECO:0000313" key="4">
    <source>
        <dbReference type="Proteomes" id="UP000321947"/>
    </source>
</evidence>
<keyword evidence="3" id="KW-0378">Hydrolase</keyword>
<proteinExistence type="predicted"/>
<evidence type="ECO:0000256" key="1">
    <source>
        <dbReference type="SAM" id="MobiDB-lite"/>
    </source>
</evidence>
<evidence type="ECO:0000313" key="3">
    <source>
        <dbReference type="EMBL" id="TYK28509.1"/>
    </source>
</evidence>
<organism evidence="3 4">
    <name type="scientific">Cucumis melo var. makuwa</name>
    <name type="common">Oriental melon</name>
    <dbReference type="NCBI Taxonomy" id="1194695"/>
    <lineage>
        <taxon>Eukaryota</taxon>
        <taxon>Viridiplantae</taxon>
        <taxon>Streptophyta</taxon>
        <taxon>Embryophyta</taxon>
        <taxon>Tracheophyta</taxon>
        <taxon>Spermatophyta</taxon>
        <taxon>Magnoliopsida</taxon>
        <taxon>eudicotyledons</taxon>
        <taxon>Gunneridae</taxon>
        <taxon>Pentapetalae</taxon>
        <taxon>rosids</taxon>
        <taxon>fabids</taxon>
        <taxon>Cucurbitales</taxon>
        <taxon>Cucurbitaceae</taxon>
        <taxon>Benincaseae</taxon>
        <taxon>Cucumis</taxon>
    </lineage>
</organism>
<sequence length="171" mass="20064">MSLHKGARRHGRRGREARHTQPKEQPVVQATNPTAPTPPTPKQTLVEPQNVLDQLLAEAKHLRDFRKYNPKTFNGSLEDLTKAQMWLASVEAIFQYMKCPNKMKVQCAVFFFMDRGTTWWETIERMLDGDVNQITYEQFKENFYAKFFSASQKFSKQQKFLNLEQDNMTLE</sequence>
<feature type="region of interest" description="Disordered" evidence="1">
    <location>
        <begin position="1"/>
        <end position="47"/>
    </location>
</feature>
<dbReference type="Pfam" id="PF03732">
    <property type="entry name" value="Retrotrans_gag"/>
    <property type="match status" value="1"/>
</dbReference>
<reference evidence="3 4" key="1">
    <citation type="submission" date="2019-08" db="EMBL/GenBank/DDBJ databases">
        <title>Draft genome sequences of two oriental melons (Cucumis melo L. var makuwa).</title>
        <authorList>
            <person name="Kwon S.-Y."/>
        </authorList>
    </citation>
    <scope>NUCLEOTIDE SEQUENCE [LARGE SCALE GENOMIC DNA]</scope>
    <source>
        <strain evidence="4">cv. Chang Bougi</strain>
        <tissue evidence="3">Leaf</tissue>
    </source>
</reference>